<accession>A0A067SFF4</accession>
<gene>
    <name evidence="1" type="ORF">GALMADRAFT_81821</name>
</gene>
<evidence type="ECO:0000313" key="1">
    <source>
        <dbReference type="EMBL" id="KDR65473.1"/>
    </source>
</evidence>
<dbReference type="AlphaFoldDB" id="A0A067SFF4"/>
<dbReference type="Proteomes" id="UP000027222">
    <property type="component" value="Unassembled WGS sequence"/>
</dbReference>
<organism evidence="1 2">
    <name type="scientific">Galerina marginata (strain CBS 339.88)</name>
    <dbReference type="NCBI Taxonomy" id="685588"/>
    <lineage>
        <taxon>Eukaryota</taxon>
        <taxon>Fungi</taxon>
        <taxon>Dikarya</taxon>
        <taxon>Basidiomycota</taxon>
        <taxon>Agaricomycotina</taxon>
        <taxon>Agaricomycetes</taxon>
        <taxon>Agaricomycetidae</taxon>
        <taxon>Agaricales</taxon>
        <taxon>Agaricineae</taxon>
        <taxon>Strophariaceae</taxon>
        <taxon>Galerina</taxon>
    </lineage>
</organism>
<proteinExistence type="predicted"/>
<dbReference type="EMBL" id="KL142446">
    <property type="protein sequence ID" value="KDR65473.1"/>
    <property type="molecule type" value="Genomic_DNA"/>
</dbReference>
<dbReference type="HOGENOM" id="CLU_031314_0_0_1"/>
<dbReference type="OrthoDB" id="3020801at2759"/>
<name>A0A067SFF4_GALM3</name>
<reference evidence="2" key="1">
    <citation type="journal article" date="2014" name="Proc. Natl. Acad. Sci. U.S.A.">
        <title>Extensive sampling of basidiomycete genomes demonstrates inadequacy of the white-rot/brown-rot paradigm for wood decay fungi.</title>
        <authorList>
            <person name="Riley R."/>
            <person name="Salamov A.A."/>
            <person name="Brown D.W."/>
            <person name="Nagy L.G."/>
            <person name="Floudas D."/>
            <person name="Held B.W."/>
            <person name="Levasseur A."/>
            <person name="Lombard V."/>
            <person name="Morin E."/>
            <person name="Otillar R."/>
            <person name="Lindquist E.A."/>
            <person name="Sun H."/>
            <person name="LaButti K.M."/>
            <person name="Schmutz J."/>
            <person name="Jabbour D."/>
            <person name="Luo H."/>
            <person name="Baker S.E."/>
            <person name="Pisabarro A.G."/>
            <person name="Walton J.D."/>
            <person name="Blanchette R.A."/>
            <person name="Henrissat B."/>
            <person name="Martin F."/>
            <person name="Cullen D."/>
            <person name="Hibbett D.S."/>
            <person name="Grigoriev I.V."/>
        </authorList>
    </citation>
    <scope>NUCLEOTIDE SEQUENCE [LARGE SCALE GENOMIC DNA]</scope>
    <source>
        <strain evidence="2">CBS 339.88</strain>
    </source>
</reference>
<dbReference type="Gene3D" id="3.60.130.30">
    <property type="match status" value="1"/>
</dbReference>
<sequence length="230" mass="26379">MRKHEGPNHSALEALMEKEEFARISGFSKRAFAMWAPRLYDYQNGYLTTLIAHDQELRRNNPESPELRELEELRRIWPNTPWAATTFNFGPETTCFRHADYGNLAFGWCSVTALGEYDHTKGGHLILWDMRLVIQFPPGSTILIPSCAISHSNARIQKGENRYSFTQYSAGGIFRWVDNDFKKVEDGYAAMSPEEEKARREELAKQLTFGLTLYSTIDEIKSLVCSRSVS</sequence>
<keyword evidence="2" id="KW-1185">Reference proteome</keyword>
<evidence type="ECO:0000313" key="2">
    <source>
        <dbReference type="Proteomes" id="UP000027222"/>
    </source>
</evidence>
<protein>
    <submittedName>
        <fullName evidence="1">Uncharacterized protein</fullName>
    </submittedName>
</protein>